<dbReference type="SUPFAM" id="SSF103473">
    <property type="entry name" value="MFS general substrate transporter"/>
    <property type="match status" value="2"/>
</dbReference>
<comment type="similarity">
    <text evidence="2">Belongs to the major facilitator superfamily. MFSD6 family.</text>
</comment>
<name>A0A1E7F169_9STRA</name>
<feature type="compositionally biased region" description="Low complexity" evidence="6">
    <location>
        <begin position="235"/>
        <end position="250"/>
    </location>
</feature>
<dbReference type="PANTHER" id="PTHR16172">
    <property type="entry name" value="MAJOR FACILITATOR SUPERFAMILY DOMAIN-CONTAINING PROTEIN 6-LIKE"/>
    <property type="match status" value="1"/>
</dbReference>
<evidence type="ECO:0000256" key="1">
    <source>
        <dbReference type="ARBA" id="ARBA00004141"/>
    </source>
</evidence>
<feature type="transmembrane region" description="Helical" evidence="7">
    <location>
        <begin position="94"/>
        <end position="120"/>
    </location>
</feature>
<feature type="transmembrane region" description="Helical" evidence="7">
    <location>
        <begin position="140"/>
        <end position="163"/>
    </location>
</feature>
<dbReference type="Pfam" id="PF12832">
    <property type="entry name" value="MFS_1_like"/>
    <property type="match status" value="1"/>
</dbReference>
<evidence type="ECO:0000259" key="8">
    <source>
        <dbReference type="Pfam" id="PF12832"/>
    </source>
</evidence>
<evidence type="ECO:0000256" key="6">
    <source>
        <dbReference type="SAM" id="MobiDB-lite"/>
    </source>
</evidence>
<comment type="subcellular location">
    <subcellularLocation>
        <location evidence="1">Membrane</location>
        <topology evidence="1">Multi-pass membrane protein</topology>
    </subcellularLocation>
</comment>
<dbReference type="Proteomes" id="UP000095751">
    <property type="component" value="Unassembled WGS sequence"/>
</dbReference>
<feature type="transmembrane region" description="Helical" evidence="7">
    <location>
        <begin position="278"/>
        <end position="297"/>
    </location>
</feature>
<dbReference type="OrthoDB" id="515887at2759"/>
<gene>
    <name evidence="9" type="ORF">FRACYDRAFT_245609</name>
</gene>
<dbReference type="InterPro" id="IPR036259">
    <property type="entry name" value="MFS_trans_sf"/>
</dbReference>
<protein>
    <recommendedName>
        <fullName evidence="8">Major facilitator superfamily associated domain-containing protein</fullName>
    </recommendedName>
</protein>
<feature type="compositionally biased region" description="Low complexity" evidence="6">
    <location>
        <begin position="35"/>
        <end position="47"/>
    </location>
</feature>
<dbReference type="EMBL" id="KV784367">
    <property type="protein sequence ID" value="OEU11553.1"/>
    <property type="molecule type" value="Genomic_DNA"/>
</dbReference>
<reference evidence="9 10" key="1">
    <citation type="submission" date="2016-09" db="EMBL/GenBank/DDBJ databases">
        <title>Extensive genetic diversity and differential bi-allelic expression allows diatom success in the polar Southern Ocean.</title>
        <authorList>
            <consortium name="DOE Joint Genome Institute"/>
            <person name="Mock T."/>
            <person name="Otillar R.P."/>
            <person name="Strauss J."/>
            <person name="Dupont C."/>
            <person name="Frickenhaus S."/>
            <person name="Maumus F."/>
            <person name="Mcmullan M."/>
            <person name="Sanges R."/>
            <person name="Schmutz J."/>
            <person name="Toseland A."/>
            <person name="Valas R."/>
            <person name="Veluchamy A."/>
            <person name="Ward B.J."/>
            <person name="Allen A."/>
            <person name="Barry K."/>
            <person name="Falciatore A."/>
            <person name="Ferrante M."/>
            <person name="Fortunato A.E."/>
            <person name="Gloeckner G."/>
            <person name="Gruber A."/>
            <person name="Hipkin R."/>
            <person name="Janech M."/>
            <person name="Kroth P."/>
            <person name="Leese F."/>
            <person name="Lindquist E."/>
            <person name="Lyon B.R."/>
            <person name="Martin J."/>
            <person name="Mayer C."/>
            <person name="Parker M."/>
            <person name="Quesneville H."/>
            <person name="Raymond J."/>
            <person name="Uhlig C."/>
            <person name="Valentin K.U."/>
            <person name="Worden A.Z."/>
            <person name="Armbrust E.V."/>
            <person name="Bowler C."/>
            <person name="Green B."/>
            <person name="Moulton V."/>
            <person name="Van Oosterhout C."/>
            <person name="Grigoriev I."/>
        </authorList>
    </citation>
    <scope>NUCLEOTIDE SEQUENCE [LARGE SCALE GENOMIC DNA]</scope>
    <source>
        <strain evidence="9 10">CCMP1102</strain>
    </source>
</reference>
<feature type="domain" description="Major facilitator superfamily associated" evidence="8">
    <location>
        <begin position="98"/>
        <end position="226"/>
    </location>
</feature>
<evidence type="ECO:0000313" key="10">
    <source>
        <dbReference type="Proteomes" id="UP000095751"/>
    </source>
</evidence>
<dbReference type="GO" id="GO:0016020">
    <property type="term" value="C:membrane"/>
    <property type="evidence" value="ECO:0007669"/>
    <property type="project" value="UniProtKB-SubCell"/>
</dbReference>
<evidence type="ECO:0000256" key="4">
    <source>
        <dbReference type="ARBA" id="ARBA00022989"/>
    </source>
</evidence>
<evidence type="ECO:0000256" key="2">
    <source>
        <dbReference type="ARBA" id="ARBA00005241"/>
    </source>
</evidence>
<evidence type="ECO:0000313" key="9">
    <source>
        <dbReference type="EMBL" id="OEU11553.1"/>
    </source>
</evidence>
<proteinExistence type="inferred from homology"/>
<accession>A0A1E7F169</accession>
<dbReference type="InParanoid" id="A0A1E7F169"/>
<keyword evidence="3 7" id="KW-0812">Transmembrane</keyword>
<feature type="transmembrane region" description="Helical" evidence="7">
    <location>
        <begin position="175"/>
        <end position="194"/>
    </location>
</feature>
<keyword evidence="5 7" id="KW-0472">Membrane</keyword>
<evidence type="ECO:0000256" key="5">
    <source>
        <dbReference type="ARBA" id="ARBA00023136"/>
    </source>
</evidence>
<feature type="region of interest" description="Disordered" evidence="6">
    <location>
        <begin position="235"/>
        <end position="270"/>
    </location>
</feature>
<keyword evidence="4 7" id="KW-1133">Transmembrane helix</keyword>
<organism evidence="9 10">
    <name type="scientific">Fragilariopsis cylindrus CCMP1102</name>
    <dbReference type="NCBI Taxonomy" id="635003"/>
    <lineage>
        <taxon>Eukaryota</taxon>
        <taxon>Sar</taxon>
        <taxon>Stramenopiles</taxon>
        <taxon>Ochrophyta</taxon>
        <taxon>Bacillariophyta</taxon>
        <taxon>Bacillariophyceae</taxon>
        <taxon>Bacillariophycidae</taxon>
        <taxon>Bacillariales</taxon>
        <taxon>Bacillariaceae</taxon>
        <taxon>Fragilariopsis</taxon>
    </lineage>
</organism>
<evidence type="ECO:0000256" key="7">
    <source>
        <dbReference type="SAM" id="Phobius"/>
    </source>
</evidence>
<dbReference type="AlphaFoldDB" id="A0A1E7F169"/>
<sequence length="391" mass="42718">MNANNSNDNAGGRLTKRDSDIILPDSTDIDEGDNNKNNNNNISRRGNNIDTFEDESIITVPITRRIDIDDDDDSRTTTWTATSSSSNTTRKSKISYYISIFAIFGATNYTIAFLICLVTLSSGQAIVNDLLFLFFEFLGGSYTLMSCTVVLTVIFEIPIFHIAPYLLKKCGGCSGLLIIASFSYIVRVIGYTFIPIHKPILALFLEPLHGITYASSQTAAIDFVSTKLIFRNKNNSNNDNDNDSSNTNNGGYSGDDNKKRNNSSNNNNDGKEATGQGFLQLFTGIGSVLGLVFGGYLESTLGPRIMYRISALVVLIGCTILVLVVTTATTTVSSSSSLMRNHHHHPHHAIPQTEEIVIEEAAEDTKNIDIDMATGANTVIEMTGTSLKQYK</sequence>
<evidence type="ECO:0000256" key="3">
    <source>
        <dbReference type="ARBA" id="ARBA00022692"/>
    </source>
</evidence>
<feature type="transmembrane region" description="Helical" evidence="7">
    <location>
        <begin position="309"/>
        <end position="329"/>
    </location>
</feature>
<dbReference type="InterPro" id="IPR051717">
    <property type="entry name" value="MFS_MFSD6"/>
</dbReference>
<dbReference type="KEGG" id="fcy:FRACYDRAFT_245609"/>
<feature type="region of interest" description="Disordered" evidence="6">
    <location>
        <begin position="1"/>
        <end position="47"/>
    </location>
</feature>
<dbReference type="Gene3D" id="1.20.1250.20">
    <property type="entry name" value="MFS general substrate transporter like domains"/>
    <property type="match status" value="2"/>
</dbReference>
<dbReference type="PANTHER" id="PTHR16172:SF41">
    <property type="entry name" value="MAJOR FACILITATOR SUPERFAMILY DOMAIN-CONTAINING PROTEIN 6-LIKE"/>
    <property type="match status" value="1"/>
</dbReference>
<dbReference type="InterPro" id="IPR024989">
    <property type="entry name" value="MFS_assoc_dom"/>
</dbReference>
<keyword evidence="10" id="KW-1185">Reference proteome</keyword>